<sequence>MRWFKPGIRNSISALLSPEARKDSPESLEPVREAMLAALGEDGARVNPQLTRKLKYLHDAHALWFARAEMVAVLSQLHGEALAVHRVKSLSPVFQGLVPKSLMDACRIRSR</sequence>
<evidence type="ECO:0000313" key="2">
    <source>
        <dbReference type="Proteomes" id="UP001265550"/>
    </source>
</evidence>
<name>A0ABU1VDM1_9BURK</name>
<evidence type="ECO:0000313" key="1">
    <source>
        <dbReference type="EMBL" id="MDR7095557.1"/>
    </source>
</evidence>
<comment type="caution">
    <text evidence="1">The sequence shown here is derived from an EMBL/GenBank/DDBJ whole genome shotgun (WGS) entry which is preliminary data.</text>
</comment>
<dbReference type="RefSeq" id="WP_204731190.1">
    <property type="nucleotide sequence ID" value="NZ_JAVDWE010000009.1"/>
</dbReference>
<protein>
    <submittedName>
        <fullName evidence="1">Uncharacterized protein</fullName>
    </submittedName>
</protein>
<proteinExistence type="predicted"/>
<dbReference type="Proteomes" id="UP001265550">
    <property type="component" value="Unassembled WGS sequence"/>
</dbReference>
<organism evidence="1 2">
    <name type="scientific">Hydrogenophaga laconesensis</name>
    <dbReference type="NCBI Taxonomy" id="1805971"/>
    <lineage>
        <taxon>Bacteria</taxon>
        <taxon>Pseudomonadati</taxon>
        <taxon>Pseudomonadota</taxon>
        <taxon>Betaproteobacteria</taxon>
        <taxon>Burkholderiales</taxon>
        <taxon>Comamonadaceae</taxon>
        <taxon>Hydrogenophaga</taxon>
    </lineage>
</organism>
<accession>A0ABU1VDM1</accession>
<reference evidence="1 2" key="1">
    <citation type="submission" date="2023-07" db="EMBL/GenBank/DDBJ databases">
        <title>Sorghum-associated microbial communities from plants grown in Nebraska, USA.</title>
        <authorList>
            <person name="Schachtman D."/>
        </authorList>
    </citation>
    <scope>NUCLEOTIDE SEQUENCE [LARGE SCALE GENOMIC DNA]</scope>
    <source>
        <strain evidence="1 2">BE240</strain>
    </source>
</reference>
<gene>
    <name evidence="1" type="ORF">J2X09_003308</name>
</gene>
<dbReference type="EMBL" id="JAVDWE010000009">
    <property type="protein sequence ID" value="MDR7095557.1"/>
    <property type="molecule type" value="Genomic_DNA"/>
</dbReference>
<keyword evidence="2" id="KW-1185">Reference proteome</keyword>